<sequence>MDSLHVLTYDIRGHVPETGQERRARNTGIVTHTHQILAGLARNHPRLRLAVCHTGTEELTRYQLRTPERFTALTHGIPTRFPGLLTGSDGRKDPQAVHRYYEAGIDDPDNPVWNALARSYATALRAAGVPMVLAQGLNPLVSALKAADQGLLRDLCPAIVGVVHDTAGMQQRLRWVAERVHSQQDPVRLVAVSPAIRDDLLATGLPRDMVRLVPNGIDAHQFRRRLHRAVDSGAWERVCARNRLPGQGPMVLLSARRTPWKGHDDLIRAAQLLDVARPRERWFVAINGAGMCERTAPDFERYLRTRIDSLGVQHRVFLLDELEADEVAACYAHAGIAAHPSRQAEPFGYSNIEAMLAGVPVVASAHGGPLAYIEHNRSGVLVPPFDPPTLAEQLARLLDDDRLRAQLAASGRASARRFTTAAMTAGYEAALADAQAAAQHLEALT</sequence>
<keyword evidence="2 5" id="KW-0808">Transferase</keyword>
<organism evidence="5 6">
    <name type="scientific">Saccharopolyspora griseoalba</name>
    <dbReference type="NCBI Taxonomy" id="1431848"/>
    <lineage>
        <taxon>Bacteria</taxon>
        <taxon>Bacillati</taxon>
        <taxon>Actinomycetota</taxon>
        <taxon>Actinomycetes</taxon>
        <taxon>Pseudonocardiales</taxon>
        <taxon>Pseudonocardiaceae</taxon>
        <taxon>Saccharopolyspora</taxon>
    </lineage>
</organism>
<name>A0ABW2LPR6_9PSEU</name>
<reference evidence="6" key="1">
    <citation type="journal article" date="2019" name="Int. J. Syst. Evol. Microbiol.">
        <title>The Global Catalogue of Microorganisms (GCM) 10K type strain sequencing project: providing services to taxonomists for standard genome sequencing and annotation.</title>
        <authorList>
            <consortium name="The Broad Institute Genomics Platform"/>
            <consortium name="The Broad Institute Genome Sequencing Center for Infectious Disease"/>
            <person name="Wu L."/>
            <person name="Ma J."/>
        </authorList>
    </citation>
    <scope>NUCLEOTIDE SEQUENCE [LARGE SCALE GENOMIC DNA]</scope>
    <source>
        <strain evidence="6">WLHS5</strain>
    </source>
</reference>
<dbReference type="EC" id="2.4.-.-" evidence="5"/>
<evidence type="ECO:0000313" key="5">
    <source>
        <dbReference type="EMBL" id="MFC7344527.1"/>
    </source>
</evidence>
<dbReference type="PANTHER" id="PTHR12526:SF510">
    <property type="entry name" value="D-INOSITOL 3-PHOSPHATE GLYCOSYLTRANSFERASE"/>
    <property type="match status" value="1"/>
</dbReference>
<protein>
    <submittedName>
        <fullName evidence="5">Glycosyltransferase family 4 protein</fullName>
        <ecNumber evidence="5">2.4.-.-</ecNumber>
    </submittedName>
</protein>
<accession>A0ABW2LPR6</accession>
<dbReference type="Pfam" id="PF00534">
    <property type="entry name" value="Glycos_transf_1"/>
    <property type="match status" value="1"/>
</dbReference>
<dbReference type="SUPFAM" id="SSF53756">
    <property type="entry name" value="UDP-Glycosyltransferase/glycogen phosphorylase"/>
    <property type="match status" value="1"/>
</dbReference>
<keyword evidence="1 5" id="KW-0328">Glycosyltransferase</keyword>
<dbReference type="InterPro" id="IPR001296">
    <property type="entry name" value="Glyco_trans_1"/>
</dbReference>
<gene>
    <name evidence="5" type="ORF">ACFQRI_24235</name>
</gene>
<dbReference type="CDD" id="cd03801">
    <property type="entry name" value="GT4_PimA-like"/>
    <property type="match status" value="1"/>
</dbReference>
<proteinExistence type="predicted"/>
<comment type="caution">
    <text evidence="5">The sequence shown here is derived from an EMBL/GenBank/DDBJ whole genome shotgun (WGS) entry which is preliminary data.</text>
</comment>
<evidence type="ECO:0000259" key="3">
    <source>
        <dbReference type="Pfam" id="PF00534"/>
    </source>
</evidence>
<dbReference type="Gene3D" id="3.40.50.2000">
    <property type="entry name" value="Glycogen Phosphorylase B"/>
    <property type="match status" value="2"/>
</dbReference>
<dbReference type="EMBL" id="JBHTCJ010000017">
    <property type="protein sequence ID" value="MFC7344527.1"/>
    <property type="molecule type" value="Genomic_DNA"/>
</dbReference>
<evidence type="ECO:0000256" key="1">
    <source>
        <dbReference type="ARBA" id="ARBA00022676"/>
    </source>
</evidence>
<dbReference type="PANTHER" id="PTHR12526">
    <property type="entry name" value="GLYCOSYLTRANSFERASE"/>
    <property type="match status" value="1"/>
</dbReference>
<evidence type="ECO:0000313" key="6">
    <source>
        <dbReference type="Proteomes" id="UP001596504"/>
    </source>
</evidence>
<evidence type="ECO:0000259" key="4">
    <source>
        <dbReference type="Pfam" id="PF13439"/>
    </source>
</evidence>
<dbReference type="Pfam" id="PF13439">
    <property type="entry name" value="Glyco_transf_4"/>
    <property type="match status" value="1"/>
</dbReference>
<dbReference type="InterPro" id="IPR028098">
    <property type="entry name" value="Glyco_trans_4-like_N"/>
</dbReference>
<feature type="domain" description="Glycosyl transferase family 1" evidence="3">
    <location>
        <begin position="242"/>
        <end position="412"/>
    </location>
</feature>
<evidence type="ECO:0000256" key="2">
    <source>
        <dbReference type="ARBA" id="ARBA00022679"/>
    </source>
</evidence>
<dbReference type="RefSeq" id="WP_380672396.1">
    <property type="nucleotide sequence ID" value="NZ_JBHTCJ010000017.1"/>
</dbReference>
<dbReference type="GO" id="GO:0016757">
    <property type="term" value="F:glycosyltransferase activity"/>
    <property type="evidence" value="ECO:0007669"/>
    <property type="project" value="UniProtKB-KW"/>
</dbReference>
<feature type="domain" description="Glycosyltransferase subfamily 4-like N-terminal" evidence="4">
    <location>
        <begin position="28"/>
        <end position="219"/>
    </location>
</feature>
<keyword evidence="6" id="KW-1185">Reference proteome</keyword>
<dbReference type="Proteomes" id="UP001596504">
    <property type="component" value="Unassembled WGS sequence"/>
</dbReference>